<gene>
    <name evidence="1" type="ORF">TNIN_8551</name>
</gene>
<evidence type="ECO:0000313" key="2">
    <source>
        <dbReference type="Proteomes" id="UP000886998"/>
    </source>
</evidence>
<keyword evidence="2" id="KW-1185">Reference proteome</keyword>
<name>A0A8X6XCI7_9ARAC</name>
<dbReference type="OrthoDB" id="10286763at2759"/>
<dbReference type="Proteomes" id="UP000886998">
    <property type="component" value="Unassembled WGS sequence"/>
</dbReference>
<sequence length="86" mass="9943">MYSIHDLFKHIYSIFLCLNIFRELFGLNKEKRGFPVCQPKQESIEDRFGDIALVNESSAKNVLKYNFPQARSQYGVDHASRTAAMV</sequence>
<dbReference type="AlphaFoldDB" id="A0A8X6XCI7"/>
<reference evidence="1" key="1">
    <citation type="submission" date="2020-08" db="EMBL/GenBank/DDBJ databases">
        <title>Multicomponent nature underlies the extraordinary mechanical properties of spider dragline silk.</title>
        <authorList>
            <person name="Kono N."/>
            <person name="Nakamura H."/>
            <person name="Mori M."/>
            <person name="Yoshida Y."/>
            <person name="Ohtoshi R."/>
            <person name="Malay A.D."/>
            <person name="Moran D.A.P."/>
            <person name="Tomita M."/>
            <person name="Numata K."/>
            <person name="Arakawa K."/>
        </authorList>
    </citation>
    <scope>NUCLEOTIDE SEQUENCE</scope>
</reference>
<evidence type="ECO:0000313" key="1">
    <source>
        <dbReference type="EMBL" id="GFY50215.1"/>
    </source>
</evidence>
<protein>
    <submittedName>
        <fullName evidence="1">Uncharacterized protein</fullName>
    </submittedName>
</protein>
<proteinExistence type="predicted"/>
<comment type="caution">
    <text evidence="1">The sequence shown here is derived from an EMBL/GenBank/DDBJ whole genome shotgun (WGS) entry which is preliminary data.</text>
</comment>
<dbReference type="EMBL" id="BMAV01007361">
    <property type="protein sequence ID" value="GFY50215.1"/>
    <property type="molecule type" value="Genomic_DNA"/>
</dbReference>
<accession>A0A8X6XCI7</accession>
<organism evidence="1 2">
    <name type="scientific">Trichonephila inaurata madagascariensis</name>
    <dbReference type="NCBI Taxonomy" id="2747483"/>
    <lineage>
        <taxon>Eukaryota</taxon>
        <taxon>Metazoa</taxon>
        <taxon>Ecdysozoa</taxon>
        <taxon>Arthropoda</taxon>
        <taxon>Chelicerata</taxon>
        <taxon>Arachnida</taxon>
        <taxon>Araneae</taxon>
        <taxon>Araneomorphae</taxon>
        <taxon>Entelegynae</taxon>
        <taxon>Araneoidea</taxon>
        <taxon>Nephilidae</taxon>
        <taxon>Trichonephila</taxon>
        <taxon>Trichonephila inaurata</taxon>
    </lineage>
</organism>